<evidence type="ECO:0000313" key="3">
    <source>
        <dbReference type="Proteomes" id="UP001497522"/>
    </source>
</evidence>
<dbReference type="SUPFAM" id="SSF56925">
    <property type="entry name" value="OMPA-like"/>
    <property type="match status" value="1"/>
</dbReference>
<reference evidence="2" key="1">
    <citation type="submission" date="2024-03" db="EMBL/GenBank/DDBJ databases">
        <authorList>
            <consortium name="ELIXIR-Norway"/>
            <consortium name="Elixir Norway"/>
        </authorList>
    </citation>
    <scope>NUCLEOTIDE SEQUENCE</scope>
</reference>
<comment type="caution">
    <text evidence="2">The sequence shown here is derived from an EMBL/GenBank/DDBJ whole genome shotgun (WGS) entry which is preliminary data.</text>
</comment>
<keyword evidence="3" id="KW-1185">Reference proteome</keyword>
<sequence length="209" mass="23192">MKPMGNEIHNGVPAFGLQYGLKVEYYFKDQNYALSTGLFGGIGDGGLHGRDTLTALNGGKSVTERYTTNNLILPLYLKLKTNPFKQRFKLYGEVGFQMVFNVSARANYSSSIPYPHPNPAVDPITIDKENVLRNGNEVQELIPGFRYNPFDFRLSVGAGTEYAVGEKTSVFFALHYNNGFVNIINDKSVNPKHDATVVRNVLLTVGAMF</sequence>
<dbReference type="InterPro" id="IPR011250">
    <property type="entry name" value="OMP/PagP_B-barrel"/>
</dbReference>
<evidence type="ECO:0000259" key="1">
    <source>
        <dbReference type="Pfam" id="PF13568"/>
    </source>
</evidence>
<dbReference type="InterPro" id="IPR025665">
    <property type="entry name" value="Beta-barrel_OMP_2"/>
</dbReference>
<feature type="domain" description="Outer membrane protein beta-barrel" evidence="1">
    <location>
        <begin position="4"/>
        <end position="185"/>
    </location>
</feature>
<gene>
    <name evidence="2" type="ORF">CSSPJE1EN2_LOCUS25499</name>
</gene>
<dbReference type="EMBL" id="CAXHBF010000225">
    <property type="protein sequence ID" value="CAK9855567.1"/>
    <property type="molecule type" value="Genomic_DNA"/>
</dbReference>
<name>A0ABP0ZY38_9BRYO</name>
<dbReference type="Proteomes" id="UP001497522">
    <property type="component" value="Unassembled WGS sequence"/>
</dbReference>
<organism evidence="2 3">
    <name type="scientific">Sphagnum jensenii</name>
    <dbReference type="NCBI Taxonomy" id="128206"/>
    <lineage>
        <taxon>Eukaryota</taxon>
        <taxon>Viridiplantae</taxon>
        <taxon>Streptophyta</taxon>
        <taxon>Embryophyta</taxon>
        <taxon>Bryophyta</taxon>
        <taxon>Sphagnophytina</taxon>
        <taxon>Sphagnopsida</taxon>
        <taxon>Sphagnales</taxon>
        <taxon>Sphagnaceae</taxon>
        <taxon>Sphagnum</taxon>
    </lineage>
</organism>
<protein>
    <recommendedName>
        <fullName evidence="1">Outer membrane protein beta-barrel domain-containing protein</fullName>
    </recommendedName>
</protein>
<accession>A0ABP0ZY38</accession>
<evidence type="ECO:0000313" key="2">
    <source>
        <dbReference type="EMBL" id="CAK9855567.1"/>
    </source>
</evidence>
<dbReference type="Pfam" id="PF13568">
    <property type="entry name" value="OMP_b-brl_2"/>
    <property type="match status" value="1"/>
</dbReference>
<proteinExistence type="predicted"/>